<reference evidence="2 3" key="1">
    <citation type="submission" date="2020-03" db="EMBL/GenBank/DDBJ databases">
        <title>Genome sequence of strain Massilia sp. TW-1.</title>
        <authorList>
            <person name="Chaudhary D.K."/>
        </authorList>
    </citation>
    <scope>NUCLEOTIDE SEQUENCE [LARGE SCALE GENOMIC DNA]</scope>
    <source>
        <strain evidence="2 3">TW-1</strain>
    </source>
</reference>
<dbReference type="SUPFAM" id="SSF51126">
    <property type="entry name" value="Pectin lyase-like"/>
    <property type="match status" value="1"/>
</dbReference>
<dbReference type="InterPro" id="IPR011050">
    <property type="entry name" value="Pectin_lyase_fold/virulence"/>
</dbReference>
<feature type="region of interest" description="Disordered" evidence="1">
    <location>
        <begin position="11"/>
        <end position="95"/>
    </location>
</feature>
<gene>
    <name evidence="2" type="ORF">HAV22_17045</name>
</gene>
<feature type="compositionally biased region" description="Pro residues" evidence="1">
    <location>
        <begin position="67"/>
        <end position="77"/>
    </location>
</feature>
<feature type="compositionally biased region" description="Low complexity" evidence="1">
    <location>
        <begin position="24"/>
        <end position="43"/>
    </location>
</feature>
<evidence type="ECO:0000313" key="2">
    <source>
        <dbReference type="EMBL" id="NIA55345.1"/>
    </source>
</evidence>
<dbReference type="EMBL" id="JAAQOM010000010">
    <property type="protein sequence ID" value="NIA55345.1"/>
    <property type="molecule type" value="Genomic_DNA"/>
</dbReference>
<feature type="compositionally biased region" description="Low complexity" evidence="1">
    <location>
        <begin position="50"/>
        <end position="66"/>
    </location>
</feature>
<accession>A0ABX0PH43</accession>
<dbReference type="SMART" id="SM00710">
    <property type="entry name" value="PbH1"/>
    <property type="match status" value="5"/>
</dbReference>
<protein>
    <submittedName>
        <fullName evidence="2">Uncharacterized protein</fullName>
    </submittedName>
</protein>
<evidence type="ECO:0000256" key="1">
    <source>
        <dbReference type="SAM" id="MobiDB-lite"/>
    </source>
</evidence>
<feature type="compositionally biased region" description="Polar residues" evidence="1">
    <location>
        <begin position="166"/>
        <end position="177"/>
    </location>
</feature>
<comment type="caution">
    <text evidence="2">The sequence shown here is derived from an EMBL/GenBank/DDBJ whole genome shotgun (WGS) entry which is preliminary data.</text>
</comment>
<dbReference type="InterPro" id="IPR006626">
    <property type="entry name" value="PbH1"/>
</dbReference>
<organism evidence="2 3">
    <name type="scientific">Telluria antibiotica</name>
    <dbReference type="NCBI Taxonomy" id="2717319"/>
    <lineage>
        <taxon>Bacteria</taxon>
        <taxon>Pseudomonadati</taxon>
        <taxon>Pseudomonadota</taxon>
        <taxon>Betaproteobacteria</taxon>
        <taxon>Burkholderiales</taxon>
        <taxon>Oxalobacteraceae</taxon>
        <taxon>Telluria group</taxon>
        <taxon>Telluria</taxon>
    </lineage>
</organism>
<feature type="region of interest" description="Disordered" evidence="1">
    <location>
        <begin position="158"/>
        <end position="180"/>
    </location>
</feature>
<dbReference type="Proteomes" id="UP000716322">
    <property type="component" value="Unassembled WGS sequence"/>
</dbReference>
<dbReference type="RefSeq" id="WP_166860601.1">
    <property type="nucleotide sequence ID" value="NZ_JAAQOM010000010.1"/>
</dbReference>
<sequence>MLTAILGTVGTLSACGGGGGMGEPVSTTASTTSTASSMPSVPTATPPSTTPTTTESTPPATVTTAPAPAPVPAPAPTPTTADIASSLPPPPIAATLLGQESYSPATQYSSNFCQDGQYPTQWNWNPASIVTQAAPATSGTPKIVQVRDGVPIATYTALGGDPATRSKPNSENGTDTSVGPFRRAPYLQWKSGDTFLVYPAVYSGKDMQIYIGPNFANDADFKAGKYVVPSNITIRGVTVDGKRPVIVNPPTGASNSTYGQGLIYIDGAYDADKKVTAWASNITIENLDIVDSPTGGRLGKAAIYVNAAKDLTLRNVRIAGFKQHSANGIFSTGNTAGSIVFENVELDSNGGGGGPEHNAYINGSTTDPTFTFRVTGSWSHDSYYGHELKSRAQRTIIEGSYLTGHRAATGELGESYLLDVPDGGELTVRNTIFVKNFSGNGSNGASLTFGVESALATRSWGLTVEHNTFVAMSRYYDDAKHKPYPLYVSSKALGDKKIDSNVYVGYCTGDVTRDAPGTNAVTLNFNDIDLSYRPRLPRLTGDLSIIGTKSYWHTAQSATRKTNAVGARD</sequence>
<evidence type="ECO:0000313" key="3">
    <source>
        <dbReference type="Proteomes" id="UP000716322"/>
    </source>
</evidence>
<keyword evidence="3" id="KW-1185">Reference proteome</keyword>
<proteinExistence type="predicted"/>
<name>A0ABX0PH43_9BURK</name>